<comment type="pathway">
    <text evidence="2 12">Glycolipid biosynthesis; glycosylphosphatidylinositol-anchor biosynthesis.</text>
</comment>
<comment type="caution">
    <text evidence="14">The sequence shown here is derived from an EMBL/GenBank/DDBJ whole genome shotgun (WGS) entry which is preliminary data.</text>
</comment>
<dbReference type="PANTHER" id="PTHR12468:SF2">
    <property type="entry name" value="GPI MANNOSYLTRANSFERASE 2"/>
    <property type="match status" value="1"/>
</dbReference>
<reference evidence="14" key="1">
    <citation type="journal article" date="2020" name="Stud. Mycol.">
        <title>101 Dothideomycetes genomes: a test case for predicting lifestyles and emergence of pathogens.</title>
        <authorList>
            <person name="Haridas S."/>
            <person name="Albert R."/>
            <person name="Binder M."/>
            <person name="Bloem J."/>
            <person name="Labutti K."/>
            <person name="Salamov A."/>
            <person name="Andreopoulos B."/>
            <person name="Baker S."/>
            <person name="Barry K."/>
            <person name="Bills G."/>
            <person name="Bluhm B."/>
            <person name="Cannon C."/>
            <person name="Castanera R."/>
            <person name="Culley D."/>
            <person name="Daum C."/>
            <person name="Ezra D."/>
            <person name="Gonzalez J."/>
            <person name="Henrissat B."/>
            <person name="Kuo A."/>
            <person name="Liang C."/>
            <person name="Lipzen A."/>
            <person name="Lutzoni F."/>
            <person name="Magnuson J."/>
            <person name="Mondo S."/>
            <person name="Nolan M."/>
            <person name="Ohm R."/>
            <person name="Pangilinan J."/>
            <person name="Park H.-J."/>
            <person name="Ramirez L."/>
            <person name="Alfaro M."/>
            <person name="Sun H."/>
            <person name="Tritt A."/>
            <person name="Yoshinaga Y."/>
            <person name="Zwiers L.-H."/>
            <person name="Turgeon B."/>
            <person name="Goodwin S."/>
            <person name="Spatafora J."/>
            <person name="Crous P."/>
            <person name="Grigoriev I."/>
        </authorList>
    </citation>
    <scope>NUCLEOTIDE SEQUENCE</scope>
    <source>
        <strain evidence="14">CBS 116435</strain>
    </source>
</reference>
<evidence type="ECO:0000256" key="11">
    <source>
        <dbReference type="ARBA" id="ARBA00023136"/>
    </source>
</evidence>
<evidence type="ECO:0000256" key="12">
    <source>
        <dbReference type="RuleBase" id="RU363112"/>
    </source>
</evidence>
<feature type="region of interest" description="Disordered" evidence="13">
    <location>
        <begin position="8"/>
        <end position="30"/>
    </location>
</feature>
<keyword evidence="9 12" id="KW-0256">Endoplasmic reticulum</keyword>
<evidence type="ECO:0000256" key="6">
    <source>
        <dbReference type="ARBA" id="ARBA00022676"/>
    </source>
</evidence>
<evidence type="ECO:0000256" key="13">
    <source>
        <dbReference type="SAM" id="MobiDB-lite"/>
    </source>
</evidence>
<feature type="transmembrane region" description="Helical" evidence="12">
    <location>
        <begin position="232"/>
        <end position="252"/>
    </location>
</feature>
<keyword evidence="6 12" id="KW-0328">Glycosyltransferase</keyword>
<evidence type="ECO:0000256" key="5">
    <source>
        <dbReference type="ARBA" id="ARBA00022502"/>
    </source>
</evidence>
<evidence type="ECO:0000256" key="1">
    <source>
        <dbReference type="ARBA" id="ARBA00004477"/>
    </source>
</evidence>
<feature type="transmembrane region" description="Helical" evidence="12">
    <location>
        <begin position="345"/>
        <end position="364"/>
    </location>
</feature>
<accession>A0A9P4UTK1</accession>
<comment type="subcellular location">
    <subcellularLocation>
        <location evidence="1 12">Endoplasmic reticulum membrane</location>
        <topology evidence="1 12">Multi-pass membrane protein</topology>
    </subcellularLocation>
</comment>
<dbReference type="GO" id="GO:0005789">
    <property type="term" value="C:endoplasmic reticulum membrane"/>
    <property type="evidence" value="ECO:0007669"/>
    <property type="project" value="UniProtKB-SubCell"/>
</dbReference>
<name>A0A9P4UTK1_9PEZI</name>
<evidence type="ECO:0000256" key="8">
    <source>
        <dbReference type="ARBA" id="ARBA00022692"/>
    </source>
</evidence>
<dbReference type="GO" id="GO:0004376">
    <property type="term" value="F:GPI mannosyltransferase activity"/>
    <property type="evidence" value="ECO:0007669"/>
    <property type="project" value="InterPro"/>
</dbReference>
<evidence type="ECO:0000256" key="3">
    <source>
        <dbReference type="ARBA" id="ARBA00008698"/>
    </source>
</evidence>
<dbReference type="AlphaFoldDB" id="A0A9P4UTK1"/>
<comment type="similarity">
    <text evidence="3 12">Belongs to the PIGV family.</text>
</comment>
<feature type="transmembrane region" description="Helical" evidence="12">
    <location>
        <begin position="385"/>
        <end position="406"/>
    </location>
</feature>
<gene>
    <name evidence="14" type="ORF">K431DRAFT_217054</name>
</gene>
<comment type="function">
    <text evidence="12">Mannosyltransferase involved in glycosylphosphatidylinositol-anchor biosynthesis.</text>
</comment>
<evidence type="ECO:0000256" key="10">
    <source>
        <dbReference type="ARBA" id="ARBA00022989"/>
    </source>
</evidence>
<evidence type="ECO:0000256" key="4">
    <source>
        <dbReference type="ARBA" id="ARBA00013795"/>
    </source>
</evidence>
<keyword evidence="11 12" id="KW-0472">Membrane</keyword>
<dbReference type="EC" id="2.4.1.-" evidence="12"/>
<dbReference type="Pfam" id="PF04188">
    <property type="entry name" value="Mannosyl_trans2"/>
    <property type="match status" value="1"/>
</dbReference>
<feature type="transmembrane region" description="Helical" evidence="12">
    <location>
        <begin position="450"/>
        <end position="469"/>
    </location>
</feature>
<keyword evidence="7 12" id="KW-0808">Transferase</keyword>
<evidence type="ECO:0000256" key="7">
    <source>
        <dbReference type="ARBA" id="ARBA00022679"/>
    </source>
</evidence>
<dbReference type="Proteomes" id="UP000799441">
    <property type="component" value="Unassembled WGS sequence"/>
</dbReference>
<keyword evidence="15" id="KW-1185">Reference proteome</keyword>
<feature type="transmembrane region" description="Helical" evidence="12">
    <location>
        <begin position="114"/>
        <end position="132"/>
    </location>
</feature>
<evidence type="ECO:0000313" key="15">
    <source>
        <dbReference type="Proteomes" id="UP000799441"/>
    </source>
</evidence>
<feature type="transmembrane region" description="Helical" evidence="12">
    <location>
        <begin position="144"/>
        <end position="166"/>
    </location>
</feature>
<dbReference type="PANTHER" id="PTHR12468">
    <property type="entry name" value="GPI MANNOSYLTRANSFERASE 2"/>
    <property type="match status" value="1"/>
</dbReference>
<keyword evidence="8 12" id="KW-0812">Transmembrane</keyword>
<dbReference type="GO" id="GO:0000009">
    <property type="term" value="F:alpha-1,6-mannosyltransferase activity"/>
    <property type="evidence" value="ECO:0007669"/>
    <property type="project" value="InterPro"/>
</dbReference>
<evidence type="ECO:0000313" key="14">
    <source>
        <dbReference type="EMBL" id="KAF2724816.1"/>
    </source>
</evidence>
<proteinExistence type="inferred from homology"/>
<feature type="transmembrane region" description="Helical" evidence="12">
    <location>
        <begin position="287"/>
        <end position="307"/>
    </location>
</feature>
<evidence type="ECO:0000256" key="2">
    <source>
        <dbReference type="ARBA" id="ARBA00004687"/>
    </source>
</evidence>
<feature type="transmembrane region" description="Helical" evidence="12">
    <location>
        <begin position="178"/>
        <end position="198"/>
    </location>
</feature>
<sequence>MDVIRTYVSPSRQGGPAGPRGKAAVSDGSHASGPGNLVTEFLQWKIILFVAICASPTADYDTSTVLLFELSDRVHGPAASLRWLLERVAVKFTRWDAIYFTSASARGHIYEQEWAFSWAFSKLSSFVARVLLLPLPLDPTVKHAIAGILISNTAHLLSVIVLYYLVKELLPSPSQRGSRLASTAALLHVVSPGGVFLSAPYGESAFALLNFLGMLTYSWATKMRYSTIADAGVIDAFWTIISGVFFGLAGLIRGNALLSGSIFVLDALSYLPQLPKALTNATDITRLAGIAIAGLLTGIGFALPQYVAYQEYCTGDEQRPWCSSMPPSIYTFVQREYWDVGFLRYWTLNNLPLFFLALPMLMLLSLSDREANAAIRVFRTTLTRFAVPQLMLAVMALTSFHVQIINRISSGYPLWYLLVAVTVHAASGPTTRHGSGWSVLGKFGRTQAEWLARGIIVYALVQAGLYANFLPPA</sequence>
<keyword evidence="5 12" id="KW-0337">GPI-anchor biosynthesis</keyword>
<protein>
    <recommendedName>
        <fullName evidence="4 12">GPI mannosyltransferase 2</fullName>
        <ecNumber evidence="12">2.4.1.-</ecNumber>
    </recommendedName>
</protein>
<evidence type="ECO:0000256" key="9">
    <source>
        <dbReference type="ARBA" id="ARBA00022824"/>
    </source>
</evidence>
<feature type="transmembrane region" description="Helical" evidence="12">
    <location>
        <begin position="412"/>
        <end position="429"/>
    </location>
</feature>
<keyword evidence="10 12" id="KW-1133">Transmembrane helix</keyword>
<dbReference type="OrthoDB" id="10252502at2759"/>
<organism evidence="14 15">
    <name type="scientific">Polychaeton citri CBS 116435</name>
    <dbReference type="NCBI Taxonomy" id="1314669"/>
    <lineage>
        <taxon>Eukaryota</taxon>
        <taxon>Fungi</taxon>
        <taxon>Dikarya</taxon>
        <taxon>Ascomycota</taxon>
        <taxon>Pezizomycotina</taxon>
        <taxon>Dothideomycetes</taxon>
        <taxon>Dothideomycetidae</taxon>
        <taxon>Capnodiales</taxon>
        <taxon>Capnodiaceae</taxon>
        <taxon>Polychaeton</taxon>
    </lineage>
</organism>
<dbReference type="GO" id="GO:0006506">
    <property type="term" value="P:GPI anchor biosynthetic process"/>
    <property type="evidence" value="ECO:0007669"/>
    <property type="project" value="UniProtKB-KW"/>
</dbReference>
<dbReference type="InterPro" id="IPR007315">
    <property type="entry name" value="PIG-V/Gpi18"/>
</dbReference>
<dbReference type="EMBL" id="MU003770">
    <property type="protein sequence ID" value="KAF2724816.1"/>
    <property type="molecule type" value="Genomic_DNA"/>
</dbReference>
<dbReference type="GO" id="GO:0031501">
    <property type="term" value="C:mannosyltransferase complex"/>
    <property type="evidence" value="ECO:0007669"/>
    <property type="project" value="TreeGrafter"/>
</dbReference>